<dbReference type="GO" id="GO:0004527">
    <property type="term" value="F:exonuclease activity"/>
    <property type="evidence" value="ECO:0007669"/>
    <property type="project" value="UniProtKB-KW"/>
</dbReference>
<dbReference type="Pfam" id="PF00929">
    <property type="entry name" value="RNase_T"/>
    <property type="match status" value="1"/>
</dbReference>
<dbReference type="NCBIfam" id="TIGR00573">
    <property type="entry name" value="dnaq"/>
    <property type="match status" value="1"/>
</dbReference>
<comment type="catalytic activity">
    <reaction evidence="5">
        <text>DNA(n) + a 2'-deoxyribonucleoside 5'-triphosphate = DNA(n+1) + diphosphate</text>
        <dbReference type="Rhea" id="RHEA:22508"/>
        <dbReference type="Rhea" id="RHEA-COMP:17339"/>
        <dbReference type="Rhea" id="RHEA-COMP:17340"/>
        <dbReference type="ChEBI" id="CHEBI:33019"/>
        <dbReference type="ChEBI" id="CHEBI:61560"/>
        <dbReference type="ChEBI" id="CHEBI:173112"/>
        <dbReference type="EC" id="2.7.7.7"/>
    </reaction>
</comment>
<evidence type="ECO:0000313" key="7">
    <source>
        <dbReference type="EMBL" id="MDP2564264.1"/>
    </source>
</evidence>
<keyword evidence="3" id="KW-0378">Hydrolase</keyword>
<evidence type="ECO:0000259" key="6">
    <source>
        <dbReference type="SMART" id="SM00479"/>
    </source>
</evidence>
<dbReference type="InterPro" id="IPR013520">
    <property type="entry name" value="Ribonucl_H"/>
</dbReference>
<dbReference type="Proteomes" id="UP001177212">
    <property type="component" value="Unassembled WGS sequence"/>
</dbReference>
<organism evidence="7 8">
    <name type="scientific">Pseudoalteromonas marina</name>
    <dbReference type="NCBI Taxonomy" id="267375"/>
    <lineage>
        <taxon>Bacteria</taxon>
        <taxon>Pseudomonadati</taxon>
        <taxon>Pseudomonadota</taxon>
        <taxon>Gammaproteobacteria</taxon>
        <taxon>Alteromonadales</taxon>
        <taxon>Pseudoalteromonadaceae</taxon>
        <taxon>Pseudoalteromonas</taxon>
    </lineage>
</organism>
<dbReference type="EC" id="2.7.7.7" evidence="1"/>
<evidence type="ECO:0000256" key="3">
    <source>
        <dbReference type="ARBA" id="ARBA00022801"/>
    </source>
</evidence>
<keyword evidence="2" id="KW-0540">Nuclease</keyword>
<dbReference type="PANTHER" id="PTHR30231">
    <property type="entry name" value="DNA POLYMERASE III SUBUNIT EPSILON"/>
    <property type="match status" value="1"/>
</dbReference>
<dbReference type="CDD" id="cd06127">
    <property type="entry name" value="DEDDh"/>
    <property type="match status" value="1"/>
</dbReference>
<evidence type="ECO:0000256" key="2">
    <source>
        <dbReference type="ARBA" id="ARBA00022722"/>
    </source>
</evidence>
<feature type="domain" description="Exonuclease" evidence="6">
    <location>
        <begin position="44"/>
        <end position="224"/>
    </location>
</feature>
<dbReference type="InterPro" id="IPR006054">
    <property type="entry name" value="DnaQ"/>
</dbReference>
<proteinExistence type="predicted"/>
<dbReference type="PANTHER" id="PTHR30231:SF4">
    <property type="entry name" value="PROTEIN NEN2"/>
    <property type="match status" value="1"/>
</dbReference>
<protein>
    <recommendedName>
        <fullName evidence="1">DNA-directed DNA polymerase</fullName>
        <ecNumber evidence="1">2.7.7.7</ecNumber>
    </recommendedName>
</protein>
<dbReference type="NCBIfam" id="NF006602">
    <property type="entry name" value="PRK09146.1"/>
    <property type="match status" value="1"/>
</dbReference>
<evidence type="ECO:0000313" key="8">
    <source>
        <dbReference type="Proteomes" id="UP001177212"/>
    </source>
</evidence>
<dbReference type="RefSeq" id="WP_305398914.1">
    <property type="nucleotide sequence ID" value="NZ_JAUYVT010000003.1"/>
</dbReference>
<evidence type="ECO:0000256" key="5">
    <source>
        <dbReference type="ARBA" id="ARBA00049244"/>
    </source>
</evidence>
<evidence type="ECO:0000256" key="4">
    <source>
        <dbReference type="ARBA" id="ARBA00022839"/>
    </source>
</evidence>
<accession>A0ABT9FBW2</accession>
<dbReference type="SMART" id="SM00479">
    <property type="entry name" value="EXOIII"/>
    <property type="match status" value="1"/>
</dbReference>
<dbReference type="EMBL" id="JAUYVT010000003">
    <property type="protein sequence ID" value="MDP2564264.1"/>
    <property type="molecule type" value="Genomic_DNA"/>
</dbReference>
<dbReference type="Gene3D" id="3.30.420.10">
    <property type="entry name" value="Ribonuclease H-like superfamily/Ribonuclease H"/>
    <property type="match status" value="1"/>
</dbReference>
<evidence type="ECO:0000256" key="1">
    <source>
        <dbReference type="ARBA" id="ARBA00012417"/>
    </source>
</evidence>
<dbReference type="SUPFAM" id="SSF53098">
    <property type="entry name" value="Ribonuclease H-like"/>
    <property type="match status" value="1"/>
</dbReference>
<sequence>MFFKEVKNWNTRYAQLANDAQNKLLKEFYLSTFSNANASVKDIPFVALDFETTGLNSKTDDIVSVGLVPFTLARIYCKQSKHWVVQPRRNLSESSIVIHGITHNDVDNAPDFDNIIAPLLDALRSKVIVVHYAAIERGFFNSALLLRLKEHIEFMVVDTMELERRALKAKQGLIGQLFNTKLGSLRLNDCRKRYSLPSYEGHHALTDALATAELLQAQLRHHYTEETPLFTIWS</sequence>
<dbReference type="InterPro" id="IPR012337">
    <property type="entry name" value="RNaseH-like_sf"/>
</dbReference>
<keyword evidence="8" id="KW-1185">Reference proteome</keyword>
<gene>
    <name evidence="7" type="ORF">Q8W34_06440</name>
</gene>
<name>A0ABT9FBW2_9GAMM</name>
<comment type="caution">
    <text evidence="7">The sequence shown here is derived from an EMBL/GenBank/DDBJ whole genome shotgun (WGS) entry which is preliminary data.</text>
</comment>
<reference evidence="7" key="1">
    <citation type="submission" date="2023-07" db="EMBL/GenBank/DDBJ databases">
        <title>Genome content predicts the carbon catabolic preferences of heterotrophic bacteria.</title>
        <authorList>
            <person name="Gralka M."/>
        </authorList>
    </citation>
    <scope>NUCLEOTIDE SEQUENCE</scope>
    <source>
        <strain evidence="7">4G09</strain>
    </source>
</reference>
<keyword evidence="4 7" id="KW-0269">Exonuclease</keyword>
<dbReference type="InterPro" id="IPR036397">
    <property type="entry name" value="RNaseH_sf"/>
</dbReference>